<evidence type="ECO:0000256" key="9">
    <source>
        <dbReference type="ARBA" id="ARBA00023310"/>
    </source>
</evidence>
<dbReference type="AlphaFoldDB" id="A0A1W1CUU4"/>
<keyword evidence="7" id="KW-0472">Membrane</keyword>
<evidence type="ECO:0000256" key="7">
    <source>
        <dbReference type="ARBA" id="ARBA00023136"/>
    </source>
</evidence>
<evidence type="ECO:0000256" key="6">
    <source>
        <dbReference type="ARBA" id="ARBA00023065"/>
    </source>
</evidence>
<comment type="function">
    <text evidence="1">Produces ATP from ADP in the presence of a proton gradient across the membrane. The gamma chain is believed to be important in regulating ATPase activity and the flow of protons through the CF(0) complex.</text>
</comment>
<proteinExistence type="inferred from homology"/>
<gene>
    <name evidence="10" type="ORF">MNB_SV-14-350</name>
</gene>
<organism evidence="10">
    <name type="scientific">hydrothermal vent metagenome</name>
    <dbReference type="NCBI Taxonomy" id="652676"/>
    <lineage>
        <taxon>unclassified sequences</taxon>
        <taxon>metagenomes</taxon>
        <taxon>ecological metagenomes</taxon>
    </lineage>
</organism>
<dbReference type="HAMAP" id="MF_00815">
    <property type="entry name" value="ATP_synth_gamma_bact"/>
    <property type="match status" value="1"/>
</dbReference>
<dbReference type="InterPro" id="IPR000131">
    <property type="entry name" value="ATP_synth_F1_gsu"/>
</dbReference>
<keyword evidence="6" id="KW-0406">Ion transport</keyword>
<comment type="subcellular location">
    <subcellularLocation>
        <location evidence="2">Membrane</location>
        <topology evidence="2">Peripheral membrane protein</topology>
    </subcellularLocation>
</comment>
<comment type="similarity">
    <text evidence="3">Belongs to the ATPase gamma chain family.</text>
</comment>
<dbReference type="PANTHER" id="PTHR11693">
    <property type="entry name" value="ATP SYNTHASE GAMMA CHAIN"/>
    <property type="match status" value="1"/>
</dbReference>
<dbReference type="FunFam" id="1.10.287.80:FF:000007">
    <property type="entry name" value="ATP synthase gamma chain"/>
    <property type="match status" value="1"/>
</dbReference>
<dbReference type="InterPro" id="IPR035968">
    <property type="entry name" value="ATP_synth_F1_ATPase_gsu"/>
</dbReference>
<dbReference type="PANTHER" id="PTHR11693:SF22">
    <property type="entry name" value="ATP SYNTHASE SUBUNIT GAMMA, MITOCHONDRIAL"/>
    <property type="match status" value="1"/>
</dbReference>
<dbReference type="GO" id="GO:0016787">
    <property type="term" value="F:hydrolase activity"/>
    <property type="evidence" value="ECO:0007669"/>
    <property type="project" value="UniProtKB-KW"/>
</dbReference>
<dbReference type="EMBL" id="FPHN01000278">
    <property type="protein sequence ID" value="SFV69529.1"/>
    <property type="molecule type" value="Genomic_DNA"/>
</dbReference>
<keyword evidence="10" id="KW-0378">Hydrolase</keyword>
<dbReference type="Gene3D" id="1.10.287.80">
    <property type="entry name" value="ATP synthase, gamma subunit, helix hairpin domain"/>
    <property type="match status" value="1"/>
</dbReference>
<sequence>MANLKDIKRQIASVKGTQKTTRAMKLVSSAKLKRAEEVAQRSKVYAKKLTELLTEIAQRMQEHNSDGINNIFMKENKNPKKVDIVFVTSDKGLCGGFNHQTIKRTSQLIEEFKSSDIEVRLSGVGKKGIAFFKYNKVEMLNQISDLSSKPNYEDSTALISSLIEDYVEGRTDKIILVHNGYVSMIAQRVYTQQLLPIDVSTLKLTKSVSMSEMDIEPDDDDTLLDALVQKYVEFSMYYALLDSLAAEHSARMQAMDAATNNAGDMVKKLSVKYNKARQEAITTELIEIISGMESLK</sequence>
<dbReference type="Pfam" id="PF00231">
    <property type="entry name" value="ATP-synt"/>
    <property type="match status" value="1"/>
</dbReference>
<keyword evidence="8" id="KW-0139">CF(1)</keyword>
<evidence type="ECO:0000256" key="4">
    <source>
        <dbReference type="ARBA" id="ARBA00022448"/>
    </source>
</evidence>
<dbReference type="GO" id="GO:0045259">
    <property type="term" value="C:proton-transporting ATP synthase complex"/>
    <property type="evidence" value="ECO:0007669"/>
    <property type="project" value="UniProtKB-KW"/>
</dbReference>
<protein>
    <submittedName>
        <fullName evidence="10">ATP synthase gamma chain</fullName>
        <ecNumber evidence="10">3.6.3.14</ecNumber>
    </submittedName>
</protein>
<dbReference type="Gene3D" id="3.40.1380.10">
    <property type="match status" value="1"/>
</dbReference>
<evidence type="ECO:0000256" key="3">
    <source>
        <dbReference type="ARBA" id="ARBA00007681"/>
    </source>
</evidence>
<dbReference type="NCBIfam" id="TIGR01146">
    <property type="entry name" value="ATPsyn_F1gamma"/>
    <property type="match status" value="1"/>
</dbReference>
<name>A0A1W1CUU4_9ZZZZ</name>
<dbReference type="SUPFAM" id="SSF52943">
    <property type="entry name" value="ATP synthase (F1-ATPase), gamma subunit"/>
    <property type="match status" value="1"/>
</dbReference>
<evidence type="ECO:0000256" key="2">
    <source>
        <dbReference type="ARBA" id="ARBA00004170"/>
    </source>
</evidence>
<evidence type="ECO:0000256" key="5">
    <source>
        <dbReference type="ARBA" id="ARBA00022781"/>
    </source>
</evidence>
<evidence type="ECO:0000313" key="10">
    <source>
        <dbReference type="EMBL" id="SFV69529.1"/>
    </source>
</evidence>
<reference evidence="10" key="1">
    <citation type="submission" date="2016-10" db="EMBL/GenBank/DDBJ databases">
        <authorList>
            <person name="de Groot N.N."/>
        </authorList>
    </citation>
    <scope>NUCLEOTIDE SEQUENCE</scope>
</reference>
<dbReference type="PRINTS" id="PR00126">
    <property type="entry name" value="ATPASEGAMMA"/>
</dbReference>
<evidence type="ECO:0000256" key="1">
    <source>
        <dbReference type="ARBA" id="ARBA00003456"/>
    </source>
</evidence>
<keyword evidence="5" id="KW-0375">Hydrogen ion transport</keyword>
<dbReference type="FunFam" id="3.40.1380.10:FF:000006">
    <property type="entry name" value="ATP synthase gamma chain"/>
    <property type="match status" value="1"/>
</dbReference>
<evidence type="ECO:0000256" key="8">
    <source>
        <dbReference type="ARBA" id="ARBA00023196"/>
    </source>
</evidence>
<dbReference type="GO" id="GO:0046933">
    <property type="term" value="F:proton-transporting ATP synthase activity, rotational mechanism"/>
    <property type="evidence" value="ECO:0007669"/>
    <property type="project" value="InterPro"/>
</dbReference>
<accession>A0A1W1CUU4</accession>
<keyword evidence="4" id="KW-0813">Transport</keyword>
<dbReference type="EC" id="3.6.3.14" evidence="10"/>
<dbReference type="CDD" id="cd12151">
    <property type="entry name" value="F1-ATPase_gamma"/>
    <property type="match status" value="1"/>
</dbReference>
<keyword evidence="9" id="KW-0066">ATP synthesis</keyword>